<gene>
    <name evidence="7 9" type="primary">rplT</name>
    <name evidence="9" type="ORF">FTW19_25085</name>
</gene>
<accession>A0A5B9EGP4</accession>
<dbReference type="GO" id="GO:1990904">
    <property type="term" value="C:ribonucleoprotein complex"/>
    <property type="evidence" value="ECO:0007669"/>
    <property type="project" value="UniProtKB-KW"/>
</dbReference>
<dbReference type="GO" id="GO:0005840">
    <property type="term" value="C:ribosome"/>
    <property type="evidence" value="ECO:0007669"/>
    <property type="project" value="UniProtKB-KW"/>
</dbReference>
<evidence type="ECO:0000256" key="8">
    <source>
        <dbReference type="RuleBase" id="RU000560"/>
    </source>
</evidence>
<keyword evidence="5 7" id="KW-0687">Ribonucleoprotein</keyword>
<dbReference type="FunFam" id="1.10.1900.20:FF:000001">
    <property type="entry name" value="50S ribosomal protein L20"/>
    <property type="match status" value="1"/>
</dbReference>
<evidence type="ECO:0000256" key="7">
    <source>
        <dbReference type="HAMAP-Rule" id="MF_00382"/>
    </source>
</evidence>
<evidence type="ECO:0000256" key="1">
    <source>
        <dbReference type="ARBA" id="ARBA00007698"/>
    </source>
</evidence>
<evidence type="ECO:0000256" key="2">
    <source>
        <dbReference type="ARBA" id="ARBA00022730"/>
    </source>
</evidence>
<dbReference type="AlphaFoldDB" id="A0A5B9EGP4"/>
<dbReference type="HAMAP" id="MF_00382">
    <property type="entry name" value="Ribosomal_bL20"/>
    <property type="match status" value="1"/>
</dbReference>
<proteinExistence type="inferred from homology"/>
<dbReference type="InterPro" id="IPR005813">
    <property type="entry name" value="Ribosomal_bL20"/>
</dbReference>
<keyword evidence="4 7" id="KW-0689">Ribosomal protein</keyword>
<reference evidence="9 10" key="1">
    <citation type="submission" date="2019-08" db="EMBL/GenBank/DDBJ databases">
        <title>Complete genome sequence of Terriglobus albidus strain ORNL.</title>
        <authorList>
            <person name="Podar M."/>
        </authorList>
    </citation>
    <scope>NUCLEOTIDE SEQUENCE [LARGE SCALE GENOMIC DNA]</scope>
    <source>
        <strain evidence="9 10">ORNL</strain>
    </source>
</reference>
<evidence type="ECO:0000256" key="3">
    <source>
        <dbReference type="ARBA" id="ARBA00022884"/>
    </source>
</evidence>
<dbReference type="KEGG" id="talb:FTW19_25085"/>
<dbReference type="NCBIfam" id="TIGR01032">
    <property type="entry name" value="rplT_bact"/>
    <property type="match status" value="1"/>
</dbReference>
<evidence type="ECO:0000256" key="5">
    <source>
        <dbReference type="ARBA" id="ARBA00023274"/>
    </source>
</evidence>
<evidence type="ECO:0000256" key="4">
    <source>
        <dbReference type="ARBA" id="ARBA00022980"/>
    </source>
</evidence>
<keyword evidence="10" id="KW-1185">Reference proteome</keyword>
<dbReference type="GO" id="GO:0019843">
    <property type="term" value="F:rRNA binding"/>
    <property type="evidence" value="ECO:0007669"/>
    <property type="project" value="UniProtKB-UniRule"/>
</dbReference>
<sequence length="124" mass="13743">MPRVKRGTKRSDRRKKILKRASGYFLTKSKLYQAAQEAVERGLKFAYTGRKQKKRQFRSLWIVRIGAAAKLNGLSYSQFISGLKKAGIELDRKVLADIAVNDAAGFTALAQQAKDANAAAKQVA</sequence>
<organism evidence="9 10">
    <name type="scientific">Terriglobus albidus</name>
    <dbReference type="NCBI Taxonomy" id="1592106"/>
    <lineage>
        <taxon>Bacteria</taxon>
        <taxon>Pseudomonadati</taxon>
        <taxon>Acidobacteriota</taxon>
        <taxon>Terriglobia</taxon>
        <taxon>Terriglobales</taxon>
        <taxon>Acidobacteriaceae</taxon>
        <taxon>Terriglobus</taxon>
    </lineage>
</organism>
<comment type="function">
    <text evidence="7 8">Binds directly to 23S ribosomal RNA and is necessary for the in vitro assembly process of the 50S ribosomal subunit. It is not involved in the protein synthesizing functions of that subunit.</text>
</comment>
<dbReference type="Pfam" id="PF00453">
    <property type="entry name" value="Ribosomal_L20"/>
    <property type="match status" value="1"/>
</dbReference>
<dbReference type="GO" id="GO:0000027">
    <property type="term" value="P:ribosomal large subunit assembly"/>
    <property type="evidence" value="ECO:0007669"/>
    <property type="project" value="UniProtKB-UniRule"/>
</dbReference>
<evidence type="ECO:0000313" key="10">
    <source>
        <dbReference type="Proteomes" id="UP000321820"/>
    </source>
</evidence>
<dbReference type="Gene3D" id="6.10.160.10">
    <property type="match status" value="1"/>
</dbReference>
<keyword evidence="2 7" id="KW-0699">rRNA-binding</keyword>
<evidence type="ECO:0000313" key="9">
    <source>
        <dbReference type="EMBL" id="QEE30989.1"/>
    </source>
</evidence>
<dbReference type="EMBL" id="CP042806">
    <property type="protein sequence ID" value="QEE30989.1"/>
    <property type="molecule type" value="Genomic_DNA"/>
</dbReference>
<dbReference type="CDD" id="cd07026">
    <property type="entry name" value="Ribosomal_L20"/>
    <property type="match status" value="1"/>
</dbReference>
<comment type="similarity">
    <text evidence="1 7 8">Belongs to the bacterial ribosomal protein bL20 family.</text>
</comment>
<keyword evidence="3 7" id="KW-0694">RNA-binding</keyword>
<dbReference type="OrthoDB" id="9808966at2"/>
<dbReference type="InterPro" id="IPR035566">
    <property type="entry name" value="Ribosomal_protein_bL20_C"/>
</dbReference>
<protein>
    <recommendedName>
        <fullName evidence="6 7">Large ribosomal subunit protein bL20</fullName>
    </recommendedName>
</protein>
<dbReference type="SUPFAM" id="SSF74731">
    <property type="entry name" value="Ribosomal protein L20"/>
    <property type="match status" value="1"/>
</dbReference>
<dbReference type="PRINTS" id="PR00062">
    <property type="entry name" value="RIBOSOMALL20"/>
</dbReference>
<dbReference type="PANTHER" id="PTHR10986">
    <property type="entry name" value="39S RIBOSOMAL PROTEIN L20"/>
    <property type="match status" value="1"/>
</dbReference>
<dbReference type="GO" id="GO:0003735">
    <property type="term" value="F:structural constituent of ribosome"/>
    <property type="evidence" value="ECO:0007669"/>
    <property type="project" value="InterPro"/>
</dbReference>
<dbReference type="Proteomes" id="UP000321820">
    <property type="component" value="Chromosome"/>
</dbReference>
<dbReference type="GO" id="GO:0006412">
    <property type="term" value="P:translation"/>
    <property type="evidence" value="ECO:0007669"/>
    <property type="project" value="InterPro"/>
</dbReference>
<dbReference type="RefSeq" id="WP_147650283.1">
    <property type="nucleotide sequence ID" value="NZ_CP042806.1"/>
</dbReference>
<name>A0A5B9EGP4_9BACT</name>
<dbReference type="Gene3D" id="1.10.1900.20">
    <property type="entry name" value="Ribosomal protein L20"/>
    <property type="match status" value="1"/>
</dbReference>
<evidence type="ECO:0000256" key="6">
    <source>
        <dbReference type="ARBA" id="ARBA00035172"/>
    </source>
</evidence>